<dbReference type="GO" id="GO:0015919">
    <property type="term" value="P:peroxisomal membrane transport"/>
    <property type="evidence" value="ECO:0007669"/>
    <property type="project" value="InterPro"/>
</dbReference>
<comment type="caution">
    <text evidence="2">The sequence shown here is derived from an EMBL/GenBank/DDBJ whole genome shotgun (WGS) entry which is preliminary data.</text>
</comment>
<dbReference type="EMBL" id="LGRX02016995">
    <property type="protein sequence ID" value="KAK3261315.1"/>
    <property type="molecule type" value="Genomic_DNA"/>
</dbReference>
<dbReference type="PANTHER" id="PTHR36361">
    <property type="entry name" value="PROTEIN APEM9"/>
    <property type="match status" value="1"/>
</dbReference>
<organism evidence="2 3">
    <name type="scientific">Cymbomonas tetramitiformis</name>
    <dbReference type="NCBI Taxonomy" id="36881"/>
    <lineage>
        <taxon>Eukaryota</taxon>
        <taxon>Viridiplantae</taxon>
        <taxon>Chlorophyta</taxon>
        <taxon>Pyramimonadophyceae</taxon>
        <taxon>Pyramimonadales</taxon>
        <taxon>Pyramimonadaceae</taxon>
        <taxon>Cymbomonas</taxon>
    </lineage>
</organism>
<evidence type="ECO:0000313" key="2">
    <source>
        <dbReference type="EMBL" id="KAK3261315.1"/>
    </source>
</evidence>
<dbReference type="PANTHER" id="PTHR36361:SF1">
    <property type="entry name" value="PROTEIN APEM9"/>
    <property type="match status" value="1"/>
</dbReference>
<dbReference type="Proteomes" id="UP001190700">
    <property type="component" value="Unassembled WGS sequence"/>
</dbReference>
<evidence type="ECO:0000256" key="1">
    <source>
        <dbReference type="SAM" id="MobiDB-lite"/>
    </source>
</evidence>
<keyword evidence="3" id="KW-1185">Reference proteome</keyword>
<proteinExistence type="predicted"/>
<dbReference type="InterPro" id="IPR034571">
    <property type="entry name" value="APEM9"/>
</dbReference>
<reference evidence="2 3" key="1">
    <citation type="journal article" date="2015" name="Genome Biol. Evol.">
        <title>Comparative Genomics of a Bacterivorous Green Alga Reveals Evolutionary Causalities and Consequences of Phago-Mixotrophic Mode of Nutrition.</title>
        <authorList>
            <person name="Burns J.A."/>
            <person name="Paasch A."/>
            <person name="Narechania A."/>
            <person name="Kim E."/>
        </authorList>
    </citation>
    <scope>NUCLEOTIDE SEQUENCE [LARGE SCALE GENOMIC DNA]</scope>
    <source>
        <strain evidence="2 3">PLY_AMNH</strain>
    </source>
</reference>
<gene>
    <name evidence="2" type="ORF">CYMTET_29772</name>
</gene>
<evidence type="ECO:0000313" key="3">
    <source>
        <dbReference type="Proteomes" id="UP001190700"/>
    </source>
</evidence>
<accession>A0AAE0FKQ9</accession>
<protein>
    <submittedName>
        <fullName evidence="2">Uncharacterized protein</fullName>
    </submittedName>
</protein>
<feature type="non-terminal residue" evidence="2">
    <location>
        <position position="1"/>
    </location>
</feature>
<name>A0AAE0FKQ9_9CHLO</name>
<feature type="region of interest" description="Disordered" evidence="1">
    <location>
        <begin position="159"/>
        <end position="180"/>
    </location>
</feature>
<sequence length="270" mass="29432">AAELAERLVRGEFPPSESDLPSETAVAFVLIQAYKEMGRLKDLRSAVEELYGATDRLPPEALWLWISLLIDIDDVAQAKDVIPFSFTTASGKMAGESTAAVIQAAHLYARHILCASERKEALHNALTWVESDDSLAALLDAEERQRLYSEIENLQAAVETRSEAQGPASTEGGGGTPIPGLDKITSQLTEAFRASAALSGEEGKPCSTATTWEASEVPWQKILMYGAFAGTFAYCVLAERRTIGRWLRRSSQNVMAPFSEMVQLALPARR</sequence>
<dbReference type="AlphaFoldDB" id="A0AAE0FKQ9"/>